<evidence type="ECO:0000313" key="2">
    <source>
        <dbReference type="Proteomes" id="UP001230426"/>
    </source>
</evidence>
<dbReference type="EMBL" id="JAUSRB010000001">
    <property type="protein sequence ID" value="MDP9861485.1"/>
    <property type="molecule type" value="Genomic_DNA"/>
</dbReference>
<evidence type="ECO:0000313" key="1">
    <source>
        <dbReference type="EMBL" id="MDP9861485.1"/>
    </source>
</evidence>
<organism evidence="1 2">
    <name type="scientific">Streptosporangium brasiliense</name>
    <dbReference type="NCBI Taxonomy" id="47480"/>
    <lineage>
        <taxon>Bacteria</taxon>
        <taxon>Bacillati</taxon>
        <taxon>Actinomycetota</taxon>
        <taxon>Actinomycetes</taxon>
        <taxon>Streptosporangiales</taxon>
        <taxon>Streptosporangiaceae</taxon>
        <taxon>Streptosporangium</taxon>
    </lineage>
</organism>
<dbReference type="SUPFAM" id="SSF81901">
    <property type="entry name" value="HCP-like"/>
    <property type="match status" value="3"/>
</dbReference>
<dbReference type="Gene3D" id="1.25.40.10">
    <property type="entry name" value="Tetratricopeptide repeat domain"/>
    <property type="match status" value="3"/>
</dbReference>
<dbReference type="InterPro" id="IPR011990">
    <property type="entry name" value="TPR-like_helical_dom_sf"/>
</dbReference>
<dbReference type="PANTHER" id="PTHR11102:SF160">
    <property type="entry name" value="ERAD-ASSOCIATED E3 UBIQUITIN-PROTEIN LIGASE COMPONENT HRD3"/>
    <property type="match status" value="1"/>
</dbReference>
<proteinExistence type="predicted"/>
<dbReference type="InterPro" id="IPR006597">
    <property type="entry name" value="Sel1-like"/>
</dbReference>
<gene>
    <name evidence="1" type="ORF">J2S55_000744</name>
</gene>
<name>A0ABT9QZ62_9ACTN</name>
<dbReference type="InterPro" id="IPR050767">
    <property type="entry name" value="Sel1_AlgK"/>
</dbReference>
<dbReference type="SMART" id="SM00671">
    <property type="entry name" value="SEL1"/>
    <property type="match status" value="6"/>
</dbReference>
<reference evidence="1 2" key="1">
    <citation type="submission" date="2023-07" db="EMBL/GenBank/DDBJ databases">
        <title>Sequencing the genomes of 1000 actinobacteria strains.</title>
        <authorList>
            <person name="Klenk H.-P."/>
        </authorList>
    </citation>
    <scope>NUCLEOTIDE SEQUENCE [LARGE SCALE GENOMIC DNA]</scope>
    <source>
        <strain evidence="1 2">DSM 44109</strain>
    </source>
</reference>
<dbReference type="PANTHER" id="PTHR11102">
    <property type="entry name" value="SEL-1-LIKE PROTEIN"/>
    <property type="match status" value="1"/>
</dbReference>
<keyword evidence="2" id="KW-1185">Reference proteome</keyword>
<dbReference type="RefSeq" id="WP_306857270.1">
    <property type="nucleotide sequence ID" value="NZ_JAUSRB010000001.1"/>
</dbReference>
<accession>A0ABT9QZ62</accession>
<comment type="caution">
    <text evidence="1">The sequence shown here is derived from an EMBL/GenBank/DDBJ whole genome shotgun (WGS) entry which is preliminary data.</text>
</comment>
<sequence length="560" mass="62721">MTQEPTRDPQSEGEKLVAAAHAGDRETARRLTSAFVMGGHIDEGLPHWERAAAAGDAFSAFTLARYRKIRGDRPAAERLYRSAAETDAGCAYGLGVLLRENGDPEAARWFRRGWELGDLDCKIELGKLLAREGKLDEAPKFLMSDADLGDIAVFRWVELFERIRGDFDRVDADLAAAEQEGDAEAAAEALYPLSGMERHFQDYPGLLDEAESYYRRAAALGSAPSLVDHAIRVEEVRARDRWPEARELLLRAHGQGYDGAAYVLGVLHEQRGDLAEAERWYADAAAAGHESAQWNLGNLCRRQRRLDEAELWFRRAGESGEDVADQLATVARLREEDAVPPDRDLRRLPELRRQAEAGDVRAGYAYGRMLHAWGGASARHMAAWFRPAAEVGDAEAAFRLGELHKELREPEARDHWHRRAAELGHHEACFAMGMLSHHHKDWQESERWFVRAAEDGMGLTAMFAGKLKAQRGAYAEAEPLLRHAWEKGHDRAYGVETAGYYGMVLHRLGRPSEAVPLLRIAAERWREVRRRYDPDDLELLARMVDPGKELAGAEAALVDG</sequence>
<dbReference type="Proteomes" id="UP001230426">
    <property type="component" value="Unassembled WGS sequence"/>
</dbReference>
<protein>
    <submittedName>
        <fullName evidence="1">TPR repeat protein</fullName>
    </submittedName>
</protein>